<gene>
    <name evidence="2" type="ORF">RF55_16833</name>
</gene>
<feature type="region of interest" description="Disordered" evidence="1">
    <location>
        <begin position="1"/>
        <end position="30"/>
    </location>
</feature>
<dbReference type="PaxDb" id="67767-A0A0J7K3Q7"/>
<dbReference type="EMBL" id="LBMM01015048">
    <property type="protein sequence ID" value="KMQ84944.1"/>
    <property type="molecule type" value="Genomic_DNA"/>
</dbReference>
<feature type="compositionally biased region" description="Basic and acidic residues" evidence="1">
    <location>
        <begin position="1"/>
        <end position="15"/>
    </location>
</feature>
<protein>
    <submittedName>
        <fullName evidence="2">Pseudouridine synthase</fullName>
    </submittedName>
</protein>
<evidence type="ECO:0000313" key="3">
    <source>
        <dbReference type="Proteomes" id="UP000036403"/>
    </source>
</evidence>
<name>A0A0J7K3Q7_LASNI</name>
<organism evidence="2 3">
    <name type="scientific">Lasius niger</name>
    <name type="common">Black garden ant</name>
    <dbReference type="NCBI Taxonomy" id="67767"/>
    <lineage>
        <taxon>Eukaryota</taxon>
        <taxon>Metazoa</taxon>
        <taxon>Ecdysozoa</taxon>
        <taxon>Arthropoda</taxon>
        <taxon>Hexapoda</taxon>
        <taxon>Insecta</taxon>
        <taxon>Pterygota</taxon>
        <taxon>Neoptera</taxon>
        <taxon>Endopterygota</taxon>
        <taxon>Hymenoptera</taxon>
        <taxon>Apocrita</taxon>
        <taxon>Aculeata</taxon>
        <taxon>Formicoidea</taxon>
        <taxon>Formicidae</taxon>
        <taxon>Formicinae</taxon>
        <taxon>Lasius</taxon>
        <taxon>Lasius</taxon>
    </lineage>
</organism>
<dbReference type="AlphaFoldDB" id="A0A0J7K3Q7"/>
<evidence type="ECO:0000256" key="1">
    <source>
        <dbReference type="SAM" id="MobiDB-lite"/>
    </source>
</evidence>
<comment type="caution">
    <text evidence="2">The sequence shown here is derived from an EMBL/GenBank/DDBJ whole genome shotgun (WGS) entry which is preliminary data.</text>
</comment>
<keyword evidence="3" id="KW-1185">Reference proteome</keyword>
<dbReference type="Proteomes" id="UP000036403">
    <property type="component" value="Unassembled WGS sequence"/>
</dbReference>
<proteinExistence type="predicted"/>
<accession>A0A0J7K3Q7</accession>
<sequence length="114" mass="13001">MMLEERIHEDRDVRGANRPPHNILGRDVRGSSCPPHNILGRDVRGSSCPPHNILGRGLRLSQTSVASRSRNLIERLAHPRNPAREQELPLPELFSELLDQLRRICQNHGQDLPR</sequence>
<reference evidence="2 3" key="1">
    <citation type="submission" date="2015-04" db="EMBL/GenBank/DDBJ databases">
        <title>Lasius niger genome sequencing.</title>
        <authorList>
            <person name="Konorov E.A."/>
            <person name="Nikitin M.A."/>
            <person name="Kirill M.V."/>
            <person name="Chang P."/>
        </authorList>
    </citation>
    <scope>NUCLEOTIDE SEQUENCE [LARGE SCALE GENOMIC DNA]</scope>
    <source>
        <tissue evidence="2">Whole</tissue>
    </source>
</reference>
<evidence type="ECO:0000313" key="2">
    <source>
        <dbReference type="EMBL" id="KMQ84944.1"/>
    </source>
</evidence>